<comment type="caution">
    <text evidence="1">The sequence shown here is derived from an EMBL/GenBank/DDBJ whole genome shotgun (WGS) entry which is preliminary data.</text>
</comment>
<dbReference type="STRING" id="270918.APR42_07855"/>
<dbReference type="Gene3D" id="1.10.10.10">
    <property type="entry name" value="Winged helix-like DNA-binding domain superfamily/Winged helix DNA-binding domain"/>
    <property type="match status" value="1"/>
</dbReference>
<organism evidence="1 2">
    <name type="scientific">Salegentibacter mishustinae</name>
    <dbReference type="NCBI Taxonomy" id="270918"/>
    <lineage>
        <taxon>Bacteria</taxon>
        <taxon>Pseudomonadati</taxon>
        <taxon>Bacteroidota</taxon>
        <taxon>Flavobacteriia</taxon>
        <taxon>Flavobacteriales</taxon>
        <taxon>Flavobacteriaceae</taxon>
        <taxon>Salegentibacter</taxon>
    </lineage>
</organism>
<evidence type="ECO:0000313" key="1">
    <source>
        <dbReference type="EMBL" id="KRG28676.1"/>
    </source>
</evidence>
<keyword evidence="2" id="KW-1185">Reference proteome</keyword>
<dbReference type="EMBL" id="LKTP01000023">
    <property type="protein sequence ID" value="KRG28676.1"/>
    <property type="molecule type" value="Genomic_DNA"/>
</dbReference>
<gene>
    <name evidence="1" type="ORF">APR42_07855</name>
</gene>
<dbReference type="RefSeq" id="WP_013073380.1">
    <property type="nucleotide sequence ID" value="NZ_BMWR01000001.1"/>
</dbReference>
<protein>
    <submittedName>
        <fullName evidence="1">Uncharacterized protein</fullName>
    </submittedName>
</protein>
<dbReference type="InterPro" id="IPR036388">
    <property type="entry name" value="WH-like_DNA-bd_sf"/>
</dbReference>
<dbReference type="GO" id="GO:0006352">
    <property type="term" value="P:DNA-templated transcription initiation"/>
    <property type="evidence" value="ECO:0007669"/>
    <property type="project" value="InterPro"/>
</dbReference>
<proteinExistence type="predicted"/>
<accession>A0A0Q9ZHR0</accession>
<evidence type="ECO:0000313" key="2">
    <source>
        <dbReference type="Proteomes" id="UP000051643"/>
    </source>
</evidence>
<dbReference type="SUPFAM" id="SSF88946">
    <property type="entry name" value="Sigma2 domain of RNA polymerase sigma factors"/>
    <property type="match status" value="1"/>
</dbReference>
<dbReference type="InterPro" id="IPR013325">
    <property type="entry name" value="RNA_pol_sigma_r2"/>
</dbReference>
<sequence length="211" mass="25333">MDIETQLLEIAVKEDSPSEAKKSISILYEHFRKFVYNVTYQHIGFTLQREELALTVTSEVFIKIWDSPLDWEYDKKKHSTQEDGFKAYLATIAHYKLMEELKKIKSVRETESTIIDDEDSEWKWFVSEEEFNQLDKELEEKRNLIDDCLAEFSGKKADIVRMYFLLYDDEKRMTKEKIILMEKTFETTWQNIRQIISRSKKKIESMLKDKL</sequence>
<reference evidence="1" key="1">
    <citation type="submission" date="2015-10" db="EMBL/GenBank/DDBJ databases">
        <title>Draft genome sequence of Salegentibacter mishustinae KCTC 12263.</title>
        <authorList>
            <person name="Lin W."/>
            <person name="Zheng Q."/>
        </authorList>
    </citation>
    <scope>NUCLEOTIDE SEQUENCE [LARGE SCALE GENOMIC DNA]</scope>
    <source>
        <strain evidence="1">KCTC 12263</strain>
    </source>
</reference>
<dbReference type="Gene3D" id="1.10.1740.10">
    <property type="match status" value="1"/>
</dbReference>
<dbReference type="AlphaFoldDB" id="A0A0Q9ZHR0"/>
<dbReference type="OrthoDB" id="190020at2"/>
<dbReference type="Proteomes" id="UP000051643">
    <property type="component" value="Unassembled WGS sequence"/>
</dbReference>
<dbReference type="GO" id="GO:0003700">
    <property type="term" value="F:DNA-binding transcription factor activity"/>
    <property type="evidence" value="ECO:0007669"/>
    <property type="project" value="InterPro"/>
</dbReference>
<name>A0A0Q9ZHR0_9FLAO</name>